<sequence length="173" mass="18312">RVSYNAVRQVFDSLAAELRSVRQQGSGDGVVAGTCANVTPGGLELGVPEQRDERCDMGSSAGVREKDEEAANAAGVASRGGPEVPAATIQAGIAASVACVPLELRPQLLELAMSRVRPRLEATHGSLMARREAYVARIKQYAQAHRQPEPDQQQLEQLAPCDPLPPPPEASPP</sequence>
<comment type="caution">
    <text evidence="2">The sequence shown here is derived from an EMBL/GenBank/DDBJ whole genome shotgun (WGS) entry which is preliminary data.</text>
</comment>
<dbReference type="Proteomes" id="UP001054857">
    <property type="component" value="Unassembled WGS sequence"/>
</dbReference>
<organism evidence="2 3">
    <name type="scientific">Astrephomene gubernaculifera</name>
    <dbReference type="NCBI Taxonomy" id="47775"/>
    <lineage>
        <taxon>Eukaryota</taxon>
        <taxon>Viridiplantae</taxon>
        <taxon>Chlorophyta</taxon>
        <taxon>core chlorophytes</taxon>
        <taxon>Chlorophyceae</taxon>
        <taxon>CS clade</taxon>
        <taxon>Chlamydomonadales</taxon>
        <taxon>Astrephomenaceae</taxon>
        <taxon>Astrephomene</taxon>
    </lineage>
</organism>
<feature type="compositionally biased region" description="Low complexity" evidence="1">
    <location>
        <begin position="150"/>
        <end position="161"/>
    </location>
</feature>
<keyword evidence="3" id="KW-1185">Reference proteome</keyword>
<feature type="region of interest" description="Disordered" evidence="1">
    <location>
        <begin position="140"/>
        <end position="173"/>
    </location>
</feature>
<dbReference type="AlphaFoldDB" id="A0AAD3DGC7"/>
<evidence type="ECO:0000256" key="1">
    <source>
        <dbReference type="SAM" id="MobiDB-lite"/>
    </source>
</evidence>
<reference evidence="2 3" key="1">
    <citation type="journal article" date="2021" name="Sci. Rep.">
        <title>Genome sequencing of the multicellular alga Astrephomene provides insights into convergent evolution of germ-soma differentiation.</title>
        <authorList>
            <person name="Yamashita S."/>
            <person name="Yamamoto K."/>
            <person name="Matsuzaki R."/>
            <person name="Suzuki S."/>
            <person name="Yamaguchi H."/>
            <person name="Hirooka S."/>
            <person name="Minakuchi Y."/>
            <person name="Miyagishima S."/>
            <person name="Kawachi M."/>
            <person name="Toyoda A."/>
            <person name="Nozaki H."/>
        </authorList>
    </citation>
    <scope>NUCLEOTIDE SEQUENCE [LARGE SCALE GENOMIC DNA]</scope>
    <source>
        <strain evidence="2 3">NIES-4017</strain>
    </source>
</reference>
<feature type="non-terminal residue" evidence="2">
    <location>
        <position position="173"/>
    </location>
</feature>
<feature type="compositionally biased region" description="Pro residues" evidence="1">
    <location>
        <begin position="162"/>
        <end position="173"/>
    </location>
</feature>
<name>A0AAD3DGC7_9CHLO</name>
<gene>
    <name evidence="2" type="ORF">Agub_g1982</name>
</gene>
<feature type="non-terminal residue" evidence="2">
    <location>
        <position position="1"/>
    </location>
</feature>
<accession>A0AAD3DGC7</accession>
<dbReference type="EMBL" id="BMAR01000001">
    <property type="protein sequence ID" value="GFR41306.1"/>
    <property type="molecule type" value="Genomic_DNA"/>
</dbReference>
<evidence type="ECO:0000313" key="3">
    <source>
        <dbReference type="Proteomes" id="UP001054857"/>
    </source>
</evidence>
<evidence type="ECO:0000313" key="2">
    <source>
        <dbReference type="EMBL" id="GFR41306.1"/>
    </source>
</evidence>
<protein>
    <submittedName>
        <fullName evidence="2">Uncharacterized protein</fullName>
    </submittedName>
</protein>
<proteinExistence type="predicted"/>